<dbReference type="SUPFAM" id="SSF103190">
    <property type="entry name" value="Sensory domain-like"/>
    <property type="match status" value="1"/>
</dbReference>
<dbReference type="SUPFAM" id="SSF55781">
    <property type="entry name" value="GAF domain-like"/>
    <property type="match status" value="1"/>
</dbReference>
<dbReference type="Gene3D" id="3.30.450.40">
    <property type="match status" value="1"/>
</dbReference>
<keyword evidence="1" id="KW-0472">Membrane</keyword>
<name>A0ABX9XMX2_9PSED</name>
<feature type="transmembrane region" description="Helical" evidence="1">
    <location>
        <begin position="12"/>
        <end position="31"/>
    </location>
</feature>
<dbReference type="InterPro" id="IPR003607">
    <property type="entry name" value="HD/PDEase_dom"/>
</dbReference>
<organism evidence="3 4">
    <name type="scientific">Pseudomonas neustonica</name>
    <dbReference type="NCBI Taxonomy" id="2487346"/>
    <lineage>
        <taxon>Bacteria</taxon>
        <taxon>Pseudomonadati</taxon>
        <taxon>Pseudomonadota</taxon>
        <taxon>Gammaproteobacteria</taxon>
        <taxon>Pseudomonadales</taxon>
        <taxon>Pseudomonadaceae</taxon>
        <taxon>Pseudomonas</taxon>
    </lineage>
</organism>
<keyword evidence="1" id="KW-0812">Transmembrane</keyword>
<dbReference type="Gene3D" id="6.10.340.10">
    <property type="match status" value="1"/>
</dbReference>
<dbReference type="InterPro" id="IPR037522">
    <property type="entry name" value="HD_GYP_dom"/>
</dbReference>
<dbReference type="Proteomes" id="UP000275199">
    <property type="component" value="Unassembled WGS sequence"/>
</dbReference>
<keyword evidence="1" id="KW-1133">Transmembrane helix</keyword>
<gene>
    <name evidence="3" type="ORF">EF096_01370</name>
</gene>
<evidence type="ECO:0000313" key="3">
    <source>
        <dbReference type="EMBL" id="ROZ88366.1"/>
    </source>
</evidence>
<evidence type="ECO:0000313" key="4">
    <source>
        <dbReference type="Proteomes" id="UP000275199"/>
    </source>
</evidence>
<dbReference type="PROSITE" id="PS51832">
    <property type="entry name" value="HD_GYP"/>
    <property type="match status" value="1"/>
</dbReference>
<dbReference type="EMBL" id="RKKU01000001">
    <property type="protein sequence ID" value="ROZ88366.1"/>
    <property type="molecule type" value="Genomic_DNA"/>
</dbReference>
<dbReference type="PANTHER" id="PTHR43155:SF2">
    <property type="entry name" value="CYCLIC DI-GMP PHOSPHODIESTERASE PA4108"/>
    <property type="match status" value="1"/>
</dbReference>
<dbReference type="Gene3D" id="3.30.450.20">
    <property type="entry name" value="PAS domain"/>
    <property type="match status" value="1"/>
</dbReference>
<feature type="domain" description="HD-GYP" evidence="2">
    <location>
        <begin position="722"/>
        <end position="934"/>
    </location>
</feature>
<dbReference type="RefSeq" id="WP_123887804.1">
    <property type="nucleotide sequence ID" value="NZ_RKKU01000001.1"/>
</dbReference>
<accession>A0ABX9XMX2</accession>
<reference evidence="3 4" key="1">
    <citation type="submission" date="2018-11" db="EMBL/GenBank/DDBJ databases">
        <authorList>
            <person name="Jang G.I."/>
            <person name="Hwang C.Y."/>
        </authorList>
    </citation>
    <scope>NUCLEOTIDE SEQUENCE [LARGE SCALE GENOMIC DNA]</scope>
    <source>
        <strain evidence="3 4">SSM26</strain>
    </source>
</reference>
<dbReference type="CDD" id="cd00077">
    <property type="entry name" value="HDc"/>
    <property type="match status" value="1"/>
</dbReference>
<protein>
    <submittedName>
        <fullName evidence="3">Phosphohydrolase</fullName>
    </submittedName>
</protein>
<proteinExistence type="predicted"/>
<evidence type="ECO:0000259" key="2">
    <source>
        <dbReference type="PROSITE" id="PS51832"/>
    </source>
</evidence>
<dbReference type="Gene3D" id="1.10.3210.10">
    <property type="entry name" value="Hypothetical protein af1432"/>
    <property type="match status" value="2"/>
</dbReference>
<evidence type="ECO:0000256" key="1">
    <source>
        <dbReference type="SAM" id="Phobius"/>
    </source>
</evidence>
<keyword evidence="4" id="KW-1185">Reference proteome</keyword>
<dbReference type="SUPFAM" id="SSF109604">
    <property type="entry name" value="HD-domain/PDEase-like"/>
    <property type="match status" value="2"/>
</dbReference>
<dbReference type="PANTHER" id="PTHR43155">
    <property type="entry name" value="CYCLIC DI-GMP PHOSPHODIESTERASE PA4108-RELATED"/>
    <property type="match status" value="1"/>
</dbReference>
<dbReference type="Pfam" id="PF13487">
    <property type="entry name" value="HD_5"/>
    <property type="match status" value="1"/>
</dbReference>
<comment type="caution">
    <text evidence="3">The sequence shown here is derived from an EMBL/GenBank/DDBJ whole genome shotgun (WGS) entry which is preliminary data.</text>
</comment>
<dbReference type="SMART" id="SM00471">
    <property type="entry name" value="HDc"/>
    <property type="match status" value="1"/>
</dbReference>
<dbReference type="InterPro" id="IPR029016">
    <property type="entry name" value="GAF-like_dom_sf"/>
</dbReference>
<dbReference type="InterPro" id="IPR029151">
    <property type="entry name" value="Sensor-like_sf"/>
</dbReference>
<sequence length="958" mass="106983">MKGSRNGVSLQWLIASTIVLCLLAMLSITAWQGYRSSQTLLIETANDSAQQLGALLNERAERLLDPAEGALRILTFDPLVQSQNLEQRLQRLPVMFETLRSNHTLSAVYIGYANGDFFLLRRLHEGVRLGRQKIPLNSVFVVQSIEQSAAGENPVARWLFYDNQGGLLESRRLPDYDFDPRNRPWYQEAVVSPGLILTEPYVFFTTGQVGITMAKHSASGAVIGLDASVSDLGGEVTELRLTPGTETVLLSGDDTVIAYTDLQRVFQRDSQGVHLASLEELGVPVLQQIQFLPEPPRQPKLLSVNGEDWYVLSLPLSRIGDSEGHILIAIPEAEMLAGVRDSLQRQALWALVVAAVLLLIGWALGQRLGQPLKLLGDQVNQLASLDFNTPIGVRSRIREVNSLSKMAAQMAKAIGNFQTITHTLNHETQLERMLDVVLAQLVEIAGGRGGAVYLCDEDGEVLRRTGSSHAEHYPAQLPLTDALYDAPARTLAALLDDEHRYLTLALHDRQHVLQGVLVVEVSPLLPEDSVRSLRRFLGSLAGTLAVAIETRELFADQQILLESIIRLLATAIDAKSPYTGGHCDRVPQLAEMLLKEAEATQQGPLAGFQLDEQQRYEFRIAAWLHDCGKITSPEYVVDKATKLETLYNRIHEIRTRFEVLWRDADIRYWQGRAAGEDESLLQRQRELEQDRLRDDFALVAQANTGGEFMADTDVQRLETIAQQSWLRHFDNRLGLSGEEERQLSGVPIAPLPAEEKLLADRPEHLFAWGERKPPVVAGDPANRWGFDMQLPEHSKNLGELYNLCIARGTLTAEERFKINDHIVQTLIMLSTLPFPKSLAKVPALAATHHEKLDGTGYPRRLSGDHLSVEDRILAIADIFEALTAADRPYKKAKTLSESVRIMLFMARDQHIDATLLALFLRSGAYRDYAERFLVPEQRDEIDVEACVGQLRDWGLLHD</sequence>